<dbReference type="Gene3D" id="1.10.1180.10">
    <property type="entry name" value="B transposition protein, C-terminal domain"/>
    <property type="match status" value="1"/>
</dbReference>
<dbReference type="GO" id="GO:0006313">
    <property type="term" value="P:DNA transposition"/>
    <property type="evidence" value="ECO:0007669"/>
    <property type="project" value="InterPro"/>
</dbReference>
<evidence type="ECO:0000313" key="2">
    <source>
        <dbReference type="EMBL" id="CCG06991.1"/>
    </source>
</evidence>
<dbReference type="InterPro" id="IPR027417">
    <property type="entry name" value="P-loop_NTPase"/>
</dbReference>
<dbReference type="EMBL" id="HE663493">
    <property type="protein sequence ID" value="CCG06991.1"/>
    <property type="molecule type" value="Genomic_DNA"/>
</dbReference>
<dbReference type="InterPro" id="IPR003593">
    <property type="entry name" value="AAA+_ATPase"/>
</dbReference>
<dbReference type="GO" id="GO:0016887">
    <property type="term" value="F:ATP hydrolysis activity"/>
    <property type="evidence" value="ECO:0007669"/>
    <property type="project" value="InterPro"/>
</dbReference>
<dbReference type="AlphaFoldDB" id="H6SNB5"/>
<protein>
    <submittedName>
        <fullName evidence="2">ATPase</fullName>
    </submittedName>
</protein>
<dbReference type="SUPFAM" id="SSF52540">
    <property type="entry name" value="P-loop containing nucleoside triphosphate hydrolases"/>
    <property type="match status" value="1"/>
</dbReference>
<dbReference type="InterPro" id="IPR036733">
    <property type="entry name" value="B_transposit_C_sf"/>
</dbReference>
<dbReference type="InterPro" id="IPR052026">
    <property type="entry name" value="ExeA_AAA_ATPase_DNA-bind"/>
</dbReference>
<dbReference type="InterPro" id="IPR010982">
    <property type="entry name" value="Lambda_DNA-bd_dom_sf"/>
</dbReference>
<dbReference type="Pfam" id="PF09077">
    <property type="entry name" value="Phage-MuB_C"/>
    <property type="match status" value="1"/>
</dbReference>
<name>H6SNB5_PARPM</name>
<dbReference type="PANTHER" id="PTHR35894:SF5">
    <property type="entry name" value="MU-LIKE PROPHAGE FLUMU DNA TRANSPOSITION PROTEIN B"/>
    <property type="match status" value="1"/>
</dbReference>
<dbReference type="Proteomes" id="UP000033220">
    <property type="component" value="Chromosome DSM 122"/>
</dbReference>
<proteinExistence type="predicted"/>
<dbReference type="HOGENOM" id="CLU_056183_1_0_5"/>
<sequence>MTDILDKTKLDIGRVRDDVNRIIQVRGLKQAAVARESGVSGAALSRFLADRYDGDNEAIAAKLVGWSEALAHRDSLSPLLQKHEFINTSAALKIGTGLNHAQITADLVAVVGAPGVGKTATLEQFRLSSPNVWLATMSPDTSSKVPMLEELGYAMGLNVTGGAASMRRQIAARIRNTGGLIIIDEAQHLDAKAIETLRIIHDTTKIGMILCGNPKLMTTISQLPQVYSRLGRRVTLGKPSRPDVSALASGFGITGREEADLLYSLSQYPGGLRCVVKVIRLALLTALGTDTPASMKRLAAAWSELALEEME</sequence>
<dbReference type="KEGG" id="rpm:RSPPHO_00365"/>
<evidence type="ECO:0000313" key="3">
    <source>
        <dbReference type="Proteomes" id="UP000033220"/>
    </source>
</evidence>
<gene>
    <name evidence="2" type="ORF">RSPPHO_00365</name>
</gene>
<reference evidence="2 3" key="1">
    <citation type="submission" date="2012-02" db="EMBL/GenBank/DDBJ databases">
        <title>Shotgun genome sequence of Phaeospirillum photometricum DSM 122.</title>
        <authorList>
            <person name="Duquesne K."/>
            <person name="Sturgis J."/>
        </authorList>
    </citation>
    <scope>NUCLEOTIDE SEQUENCE [LARGE SCALE GENOMIC DNA]</scope>
    <source>
        <strain evidence="3">DSM122</strain>
    </source>
</reference>
<dbReference type="eggNOG" id="COG2842">
    <property type="taxonomic scope" value="Bacteria"/>
</dbReference>
<dbReference type="GO" id="GO:0003677">
    <property type="term" value="F:DNA binding"/>
    <property type="evidence" value="ECO:0007669"/>
    <property type="project" value="InterPro"/>
</dbReference>
<dbReference type="OrthoDB" id="8456465at2"/>
<dbReference type="Pfam" id="PF13401">
    <property type="entry name" value="AAA_22"/>
    <property type="match status" value="1"/>
</dbReference>
<dbReference type="SMART" id="SM00382">
    <property type="entry name" value="AAA"/>
    <property type="match status" value="1"/>
</dbReference>
<dbReference type="RefSeq" id="WP_014413631.1">
    <property type="nucleotide sequence ID" value="NC_017059.1"/>
</dbReference>
<accession>H6SNB5</accession>
<dbReference type="PATRIC" id="fig|1150469.3.peg.427"/>
<dbReference type="PANTHER" id="PTHR35894">
    <property type="entry name" value="GENERAL SECRETION PATHWAY PROTEIN A-RELATED"/>
    <property type="match status" value="1"/>
</dbReference>
<organism evidence="2 3">
    <name type="scientific">Pararhodospirillum photometricum DSM 122</name>
    <dbReference type="NCBI Taxonomy" id="1150469"/>
    <lineage>
        <taxon>Bacteria</taxon>
        <taxon>Pseudomonadati</taxon>
        <taxon>Pseudomonadota</taxon>
        <taxon>Alphaproteobacteria</taxon>
        <taxon>Rhodospirillales</taxon>
        <taxon>Rhodospirillaceae</taxon>
        <taxon>Pararhodospirillum</taxon>
    </lineage>
</organism>
<dbReference type="SUPFAM" id="SSF47681">
    <property type="entry name" value="C-terminal domain of B transposition protein"/>
    <property type="match status" value="1"/>
</dbReference>
<dbReference type="STRING" id="1150469.RSPPHO_00365"/>
<dbReference type="Gene3D" id="1.10.260.40">
    <property type="entry name" value="lambda repressor-like DNA-binding domains"/>
    <property type="match status" value="1"/>
</dbReference>
<keyword evidence="3" id="KW-1185">Reference proteome</keyword>
<feature type="domain" description="AAA+ ATPase" evidence="1">
    <location>
        <begin position="104"/>
        <end position="240"/>
    </location>
</feature>
<evidence type="ECO:0000259" key="1">
    <source>
        <dbReference type="SMART" id="SM00382"/>
    </source>
</evidence>
<dbReference type="InterPro" id="IPR049945">
    <property type="entry name" value="AAA_22"/>
</dbReference>
<dbReference type="InterPro" id="IPR009084">
    <property type="entry name" value="B_transpositn_C"/>
</dbReference>